<dbReference type="InterPro" id="IPR036509">
    <property type="entry name" value="Met_Sox_Rdtase_MsrA_sf"/>
</dbReference>
<evidence type="ECO:0000256" key="1">
    <source>
        <dbReference type="ARBA" id="ARBA00005591"/>
    </source>
</evidence>
<reference evidence="7 8" key="1">
    <citation type="submission" date="2016-03" db="EMBL/GenBank/DDBJ databases">
        <title>The draft genome sequence of Fonsecaea nubica causative agent of cutaneous subcutaneous infection in human host.</title>
        <authorList>
            <person name="Costa F."/>
            <person name="Sybren D.H."/>
            <person name="Raittz R.T."/>
            <person name="Weiss V.A."/>
            <person name="Leao A.C."/>
            <person name="Gomes R."/>
            <person name="De Souza E.M."/>
            <person name="Pedrosa F.O."/>
            <person name="Steffens M.B."/>
            <person name="Bombassaro A."/>
            <person name="Tadra-Sfeir M.Z."/>
            <person name="Moreno L.F."/>
            <person name="Najafzadeh M.J."/>
            <person name="Felipe M.S."/>
            <person name="Teixeira M."/>
            <person name="Sun J."/>
            <person name="Xi L."/>
            <person name="Castro M.A."/>
            <person name="Vicente V.A."/>
        </authorList>
    </citation>
    <scope>NUCLEOTIDE SEQUENCE [LARGE SCALE GENOMIC DNA]</scope>
    <source>
        <strain evidence="7 8">CBS 269.64</strain>
    </source>
</reference>
<dbReference type="SMART" id="SM00248">
    <property type="entry name" value="ANK"/>
    <property type="match status" value="3"/>
</dbReference>
<keyword evidence="3" id="KW-0560">Oxidoreductase</keyword>
<dbReference type="Gene3D" id="3.30.1060.10">
    <property type="entry name" value="Peptide methionine sulphoxide reductase MsrA"/>
    <property type="match status" value="1"/>
</dbReference>
<dbReference type="PROSITE" id="PS50297">
    <property type="entry name" value="ANK_REP_REGION"/>
    <property type="match status" value="1"/>
</dbReference>
<dbReference type="HAMAP" id="MF_01401">
    <property type="entry name" value="MsrA"/>
    <property type="match status" value="1"/>
</dbReference>
<dbReference type="GeneID" id="34584125"/>
<dbReference type="Pfam" id="PF01625">
    <property type="entry name" value="PMSR"/>
    <property type="match status" value="1"/>
</dbReference>
<dbReference type="InterPro" id="IPR036465">
    <property type="entry name" value="vWFA_dom_sf"/>
</dbReference>
<dbReference type="Gene3D" id="3.40.50.410">
    <property type="entry name" value="von Willebrand factor, type A domain"/>
    <property type="match status" value="1"/>
</dbReference>
<sequence length="795" mass="89403">MGIHEDARRGTLTEARLEKYLEADWTILDQRDSVEGLTPLGAATVGGHADEVLLLLKSGAKADILSRDGATPLLLAASRTEKNRARIIQLLLAKTPSNAIDATTAAVGNNTPLMFVVLKKDAESIRLLRKARASVTLTNDDGHTAKFLADNTYDRVVIRALNPEKEQSDFSKLIDMVVGLLLFVVAWVNKVADDVVRRAYGIHIDLNEAWDQAVNRGEDPTTAEFVEKVDEVVKDSPIERFFEGKEDFVREVAKNAVELQNDTTTSLGSPELLPKTIKVSLHQQVIYCDDSGSMRREDRWDSQTNLVERIARVTTRVLPEGEGVALRFINQDVPDSSNLSLEDVANILRPMKWSNSGNTDIGTNLRSKILKPLVYDKLESMPRRLERPLLISILTDGGPEPEPEPTLKNAIVECSQRLDAANYPRESVKFMIGQIGTSKFATRFLQTIRESAEIADMVYCTSDQLDERFKMEYDNQANLDRWHHRLLHPDPSVLSSNDVIDLESSPLLPPPWETRNFDKQPKRLFAPLNIWNRSIQNSHIYCHPPPQPRLSSDSNTQTVGKLQLNISDLSPFNILLLVIVLTMAFQMPSFLSRFLRPLSSAASMSLQPDALAAMQFPPNSQRAIFAGGCFWGLEELYRKTFGDGKGLLDCRVGYTGGQSKAPSYAEVCSGRTGHAESLLIVFDPERLSYRQLCEFFFRMHDPTTLNRQGADTGTQYRSAIFAENDEQLQIAEEIKKKVGEQWYKGKNITTEIKRATQWYDAEAYHQKYLIPEPGKDTSGLYHCPAHYRRPFPDLV</sequence>
<dbReference type="Proteomes" id="UP000185904">
    <property type="component" value="Unassembled WGS sequence"/>
</dbReference>
<dbReference type="PANTHER" id="PTHR43774:SF1">
    <property type="entry name" value="PEPTIDE METHIONINE SULFOXIDE REDUCTASE MSRA 2"/>
    <property type="match status" value="1"/>
</dbReference>
<evidence type="ECO:0000259" key="6">
    <source>
        <dbReference type="Pfam" id="PF01625"/>
    </source>
</evidence>
<keyword evidence="5" id="KW-0040">ANK repeat</keyword>
<dbReference type="CDD" id="cd00198">
    <property type="entry name" value="vWFA"/>
    <property type="match status" value="1"/>
</dbReference>
<feature type="domain" description="Peptide methionine sulphoxide reductase MsrA" evidence="6">
    <location>
        <begin position="623"/>
        <end position="773"/>
    </location>
</feature>
<dbReference type="SUPFAM" id="SSF55068">
    <property type="entry name" value="Peptide methionine sulfoxide reductase"/>
    <property type="match status" value="1"/>
</dbReference>
<dbReference type="GO" id="GO:0008113">
    <property type="term" value="F:peptide-methionine (S)-S-oxide reductase activity"/>
    <property type="evidence" value="ECO:0007669"/>
    <property type="project" value="UniProtKB-EC"/>
</dbReference>
<dbReference type="PROSITE" id="PS50088">
    <property type="entry name" value="ANK_REPEAT"/>
    <property type="match status" value="1"/>
</dbReference>
<dbReference type="RefSeq" id="XP_022504799.1">
    <property type="nucleotide sequence ID" value="XM_022639008.1"/>
</dbReference>
<dbReference type="OrthoDB" id="77405at2759"/>
<name>A0A178DDN2_9EURO</name>
<organism evidence="7 8">
    <name type="scientific">Fonsecaea nubica</name>
    <dbReference type="NCBI Taxonomy" id="856822"/>
    <lineage>
        <taxon>Eukaryota</taxon>
        <taxon>Fungi</taxon>
        <taxon>Dikarya</taxon>
        <taxon>Ascomycota</taxon>
        <taxon>Pezizomycotina</taxon>
        <taxon>Eurotiomycetes</taxon>
        <taxon>Chaetothyriomycetidae</taxon>
        <taxon>Chaetothyriales</taxon>
        <taxon>Herpotrichiellaceae</taxon>
        <taxon>Fonsecaea</taxon>
    </lineage>
</organism>
<evidence type="ECO:0000256" key="2">
    <source>
        <dbReference type="ARBA" id="ARBA00012502"/>
    </source>
</evidence>
<evidence type="ECO:0000256" key="3">
    <source>
        <dbReference type="ARBA" id="ARBA00023002"/>
    </source>
</evidence>
<comment type="similarity">
    <text evidence="1">Belongs to the MsrA Met sulfoxide reductase family.</text>
</comment>
<proteinExistence type="inferred from homology"/>
<dbReference type="SUPFAM" id="SSF48403">
    <property type="entry name" value="Ankyrin repeat"/>
    <property type="match status" value="1"/>
</dbReference>
<keyword evidence="8" id="KW-1185">Reference proteome</keyword>
<dbReference type="InterPro" id="IPR002110">
    <property type="entry name" value="Ankyrin_rpt"/>
</dbReference>
<gene>
    <name evidence="7" type="ORF">AYO20_00699</name>
</gene>
<comment type="caution">
    <text evidence="7">The sequence shown here is derived from an EMBL/GenBank/DDBJ whole genome shotgun (WGS) entry which is preliminary data.</text>
</comment>
<dbReference type="NCBIfam" id="TIGR00401">
    <property type="entry name" value="msrA"/>
    <property type="match status" value="1"/>
</dbReference>
<dbReference type="Gene3D" id="1.25.40.20">
    <property type="entry name" value="Ankyrin repeat-containing domain"/>
    <property type="match status" value="1"/>
</dbReference>
<evidence type="ECO:0000256" key="4">
    <source>
        <dbReference type="ARBA" id="ARBA00030643"/>
    </source>
</evidence>
<dbReference type="AlphaFoldDB" id="A0A178DDN2"/>
<dbReference type="Pfam" id="PF12796">
    <property type="entry name" value="Ank_2"/>
    <property type="match status" value="1"/>
</dbReference>
<dbReference type="EC" id="1.8.4.11" evidence="2"/>
<feature type="repeat" description="ANK" evidence="5">
    <location>
        <begin position="35"/>
        <end position="67"/>
    </location>
</feature>
<dbReference type="PANTHER" id="PTHR43774">
    <property type="entry name" value="PEPTIDE METHIONINE SULFOXIDE REDUCTASE"/>
    <property type="match status" value="1"/>
</dbReference>
<dbReference type="InterPro" id="IPR036770">
    <property type="entry name" value="Ankyrin_rpt-contain_sf"/>
</dbReference>
<evidence type="ECO:0000256" key="5">
    <source>
        <dbReference type="PROSITE-ProRule" id="PRU00023"/>
    </source>
</evidence>
<dbReference type="InterPro" id="IPR002569">
    <property type="entry name" value="Met_Sox_Rdtase_MsrA_dom"/>
</dbReference>
<dbReference type="EMBL" id="LVCJ01000003">
    <property type="protein sequence ID" value="OAL39787.1"/>
    <property type="molecule type" value="Genomic_DNA"/>
</dbReference>
<evidence type="ECO:0000313" key="8">
    <source>
        <dbReference type="Proteomes" id="UP000185904"/>
    </source>
</evidence>
<evidence type="ECO:0000313" key="7">
    <source>
        <dbReference type="EMBL" id="OAL39787.1"/>
    </source>
</evidence>
<protein>
    <recommendedName>
        <fullName evidence="2">peptide-methionine (S)-S-oxide reductase</fullName>
        <ecNumber evidence="2">1.8.4.11</ecNumber>
    </recommendedName>
    <alternativeName>
        <fullName evidence="4">Peptide-methionine (S)-S-oxide reductase</fullName>
    </alternativeName>
</protein>
<accession>A0A178DDN2</accession>